<organism evidence="14 15">
    <name type="scientific">Pseudohalioglobus lutimaris</name>
    <dbReference type="NCBI Taxonomy" id="1737061"/>
    <lineage>
        <taxon>Bacteria</taxon>
        <taxon>Pseudomonadati</taxon>
        <taxon>Pseudomonadota</taxon>
        <taxon>Gammaproteobacteria</taxon>
        <taxon>Cellvibrionales</taxon>
        <taxon>Halieaceae</taxon>
        <taxon>Pseudohalioglobus</taxon>
    </lineage>
</organism>
<evidence type="ECO:0000256" key="3">
    <source>
        <dbReference type="ARBA" id="ARBA00010136"/>
    </source>
</evidence>
<dbReference type="SUPFAM" id="SSF55486">
    <property type="entry name" value="Metalloproteases ('zincins'), catalytic domain"/>
    <property type="match status" value="1"/>
</dbReference>
<dbReference type="GO" id="GO:0043171">
    <property type="term" value="P:peptide catabolic process"/>
    <property type="evidence" value="ECO:0007669"/>
    <property type="project" value="TreeGrafter"/>
</dbReference>
<dbReference type="CDD" id="cd09602">
    <property type="entry name" value="M1_APN"/>
    <property type="match status" value="1"/>
</dbReference>
<dbReference type="Pfam" id="PF17900">
    <property type="entry name" value="Peptidase_M1_N"/>
    <property type="match status" value="1"/>
</dbReference>
<dbReference type="EC" id="3.4.11.2" evidence="4"/>
<dbReference type="PANTHER" id="PTHR11533:SF299">
    <property type="entry name" value="AMINOPEPTIDASE"/>
    <property type="match status" value="1"/>
</dbReference>
<comment type="similarity">
    <text evidence="3">Belongs to the peptidase M1 family.</text>
</comment>
<dbReference type="InterPro" id="IPR050344">
    <property type="entry name" value="Peptidase_M1_aminopeptidases"/>
</dbReference>
<evidence type="ECO:0000256" key="9">
    <source>
        <dbReference type="ARBA" id="ARBA00022833"/>
    </source>
</evidence>
<dbReference type="GO" id="GO:0008270">
    <property type="term" value="F:zinc ion binding"/>
    <property type="evidence" value="ECO:0007669"/>
    <property type="project" value="InterPro"/>
</dbReference>
<evidence type="ECO:0000313" key="14">
    <source>
        <dbReference type="EMBL" id="PLW68166.1"/>
    </source>
</evidence>
<feature type="chain" id="PRO_5014931065" description="Aminopeptidase N" evidence="11">
    <location>
        <begin position="20"/>
        <end position="847"/>
    </location>
</feature>
<dbReference type="Gene3D" id="2.60.40.1730">
    <property type="entry name" value="tricorn interacting facor f3 domain"/>
    <property type="match status" value="1"/>
</dbReference>
<evidence type="ECO:0000256" key="4">
    <source>
        <dbReference type="ARBA" id="ARBA00012564"/>
    </source>
</evidence>
<name>A0A2N5X111_9GAMM</name>
<dbReference type="InterPro" id="IPR045357">
    <property type="entry name" value="Aminopeptidase_N-like_N"/>
</dbReference>
<keyword evidence="11" id="KW-0732">Signal</keyword>
<sequence>MIRVCLFFLGLLAPSLAVAADLPVESGVSLELAQHRAQNISRVNYRLHFDIPAEIEAPIRAESLISFTLASNEQPLQLDFREDSALLVSVSCNGKPVKVDHRNEHLVIPAAALKAGKNTVGVVFTAGDSSLNRNPDYLHTLFVPDRARTAFPLFDQPDLKATFDLTLDLPTNWSAQANAPLAYRETVNDKQRHVFGTSDAISSYLFAFVAGEFEEVTREINGRKMSLLHRETDAEKVARNIDTIFQQHASGIDWMERYSGIDYPFAKFDFALIPGFPYGGMEHVGAIFYRAEKLFLDENPTERQLLDRATLIAHETAHMWFGNLVTMAWFNDVWTKEVFANFMAAKMVNPEFPAIDHQLSFLVDHYPAAYAVDRTAGANPIRQSLPNLADAGQMYGSIIYHKAPIMMRQLELILGEQTFREGMQEYLNHYANGNVTWPELIDILDEKTKTDLKAWSAVWVNSPGRPAFQLAVNNKGVLELRQHDPAGEARVWPQQFAVMPGLGAGVRPVKLNSTEAVIPWPIAARPQDTAFLFNADAVGYGLFPATLETIREWEGLTDLQKGALLVDLNENLLAQNGLDAVEYLTALLGVLAVEGNALVLGLALDQASAIYPVMLTPGHQQAVQAQLENVLWQRLEEETDSGRARQFFEAFTAMASSPEQLKRIHSIWSGEETLTQVTLSETDSIRLARILAVRLPAQADKIVATELARIKNPDNRRRLAFIAPALSADQSERDAFFTSLADEQNRRTESWVLDALASLHHPSRTGQSVKYLPRTLELLQEVQRTGEIFFPTGWLQTSFQNHNSAEASSTAQQFLDARPHYSEQLRMKILQAADKPERAYRISRGLK</sequence>
<dbReference type="PANTHER" id="PTHR11533">
    <property type="entry name" value="PROTEASE M1 ZINC METALLOPROTEASE"/>
    <property type="match status" value="1"/>
</dbReference>
<dbReference type="InterPro" id="IPR001930">
    <property type="entry name" value="Peptidase_M1"/>
</dbReference>
<protein>
    <recommendedName>
        <fullName evidence="5">Aminopeptidase N</fullName>
        <ecNumber evidence="4">3.4.11.2</ecNumber>
    </recommendedName>
</protein>
<dbReference type="EMBL" id="PKUS01000018">
    <property type="protein sequence ID" value="PLW68166.1"/>
    <property type="molecule type" value="Genomic_DNA"/>
</dbReference>
<dbReference type="Gene3D" id="1.10.390.10">
    <property type="entry name" value="Neutral Protease Domain 2"/>
    <property type="match status" value="1"/>
</dbReference>
<evidence type="ECO:0000259" key="12">
    <source>
        <dbReference type="Pfam" id="PF01433"/>
    </source>
</evidence>
<keyword evidence="9" id="KW-0862">Zinc</keyword>
<evidence type="ECO:0000313" key="15">
    <source>
        <dbReference type="Proteomes" id="UP000235005"/>
    </source>
</evidence>
<comment type="caution">
    <text evidence="14">The sequence shown here is derived from an EMBL/GenBank/DDBJ whole genome shotgun (WGS) entry which is preliminary data.</text>
</comment>
<comment type="catalytic activity">
    <reaction evidence="1">
        <text>Release of an N-terminal amino acid, Xaa-|-Yaa- from a peptide, amide or arylamide. Xaa is preferably Ala, but may be most amino acids including Pro (slow action). When a terminal hydrophobic residue is followed by a prolyl residue, the two may be released as an intact Xaa-Pro dipeptide.</text>
        <dbReference type="EC" id="3.4.11.2"/>
    </reaction>
</comment>
<feature type="signal peptide" evidence="11">
    <location>
        <begin position="1"/>
        <end position="19"/>
    </location>
</feature>
<dbReference type="OrthoDB" id="100605at2"/>
<dbReference type="GO" id="GO:0042277">
    <property type="term" value="F:peptide binding"/>
    <property type="evidence" value="ECO:0007669"/>
    <property type="project" value="TreeGrafter"/>
</dbReference>
<keyword evidence="10" id="KW-0482">Metalloprotease</keyword>
<evidence type="ECO:0000256" key="11">
    <source>
        <dbReference type="SAM" id="SignalP"/>
    </source>
</evidence>
<keyword evidence="6" id="KW-0645">Protease</keyword>
<evidence type="ECO:0000256" key="1">
    <source>
        <dbReference type="ARBA" id="ARBA00000098"/>
    </source>
</evidence>
<dbReference type="AlphaFoldDB" id="A0A2N5X111"/>
<comment type="cofactor">
    <cofactor evidence="2">
        <name>Zn(2+)</name>
        <dbReference type="ChEBI" id="CHEBI:29105"/>
    </cofactor>
</comment>
<dbReference type="GO" id="GO:0016285">
    <property type="term" value="F:alanyl aminopeptidase activity"/>
    <property type="evidence" value="ECO:0007669"/>
    <property type="project" value="UniProtKB-EC"/>
</dbReference>
<dbReference type="InterPro" id="IPR042097">
    <property type="entry name" value="Aminopeptidase_N-like_N_sf"/>
</dbReference>
<dbReference type="SUPFAM" id="SSF63737">
    <property type="entry name" value="Leukotriene A4 hydrolase N-terminal domain"/>
    <property type="match status" value="1"/>
</dbReference>
<evidence type="ECO:0000256" key="10">
    <source>
        <dbReference type="ARBA" id="ARBA00023049"/>
    </source>
</evidence>
<keyword evidence="7" id="KW-0479">Metal-binding</keyword>
<keyword evidence="8" id="KW-0378">Hydrolase</keyword>
<feature type="domain" description="Aminopeptidase N-like N-terminal" evidence="13">
    <location>
        <begin position="132"/>
        <end position="205"/>
    </location>
</feature>
<dbReference type="RefSeq" id="WP_101518333.1">
    <property type="nucleotide sequence ID" value="NZ_PKUS01000018.1"/>
</dbReference>
<dbReference type="PRINTS" id="PR00756">
    <property type="entry name" value="ALADIPTASE"/>
</dbReference>
<dbReference type="GO" id="GO:0006508">
    <property type="term" value="P:proteolysis"/>
    <property type="evidence" value="ECO:0007669"/>
    <property type="project" value="UniProtKB-KW"/>
</dbReference>
<dbReference type="GO" id="GO:0070006">
    <property type="term" value="F:metalloaminopeptidase activity"/>
    <property type="evidence" value="ECO:0007669"/>
    <property type="project" value="TreeGrafter"/>
</dbReference>
<evidence type="ECO:0000256" key="5">
    <source>
        <dbReference type="ARBA" id="ARBA00015611"/>
    </source>
</evidence>
<dbReference type="Proteomes" id="UP000235005">
    <property type="component" value="Unassembled WGS sequence"/>
</dbReference>
<reference evidence="14 15" key="1">
    <citation type="submission" date="2018-01" db="EMBL/GenBank/DDBJ databases">
        <title>The draft genome sequence of Halioglobus lutimaris HF004.</title>
        <authorList>
            <person name="Du Z.-J."/>
            <person name="Shi M.-J."/>
        </authorList>
    </citation>
    <scope>NUCLEOTIDE SEQUENCE [LARGE SCALE GENOMIC DNA]</scope>
    <source>
        <strain evidence="14 15">HF004</strain>
    </source>
</reference>
<accession>A0A2N5X111</accession>
<keyword evidence="15" id="KW-1185">Reference proteome</keyword>
<dbReference type="GO" id="GO:0005737">
    <property type="term" value="C:cytoplasm"/>
    <property type="evidence" value="ECO:0007669"/>
    <property type="project" value="TreeGrafter"/>
</dbReference>
<evidence type="ECO:0000256" key="6">
    <source>
        <dbReference type="ARBA" id="ARBA00022670"/>
    </source>
</evidence>
<proteinExistence type="inferred from homology"/>
<dbReference type="InterPro" id="IPR014782">
    <property type="entry name" value="Peptidase_M1_dom"/>
</dbReference>
<evidence type="ECO:0000256" key="2">
    <source>
        <dbReference type="ARBA" id="ARBA00001947"/>
    </source>
</evidence>
<evidence type="ECO:0000259" key="13">
    <source>
        <dbReference type="Pfam" id="PF17900"/>
    </source>
</evidence>
<gene>
    <name evidence="14" type="ORF">C0039_13305</name>
</gene>
<dbReference type="InterPro" id="IPR027268">
    <property type="entry name" value="Peptidase_M4/M1_CTD_sf"/>
</dbReference>
<dbReference type="Pfam" id="PF01433">
    <property type="entry name" value="Peptidase_M1"/>
    <property type="match status" value="1"/>
</dbReference>
<dbReference type="GO" id="GO:0005615">
    <property type="term" value="C:extracellular space"/>
    <property type="evidence" value="ECO:0007669"/>
    <property type="project" value="TreeGrafter"/>
</dbReference>
<evidence type="ECO:0000256" key="7">
    <source>
        <dbReference type="ARBA" id="ARBA00022723"/>
    </source>
</evidence>
<evidence type="ECO:0000256" key="8">
    <source>
        <dbReference type="ARBA" id="ARBA00022801"/>
    </source>
</evidence>
<dbReference type="GO" id="GO:0016020">
    <property type="term" value="C:membrane"/>
    <property type="evidence" value="ECO:0007669"/>
    <property type="project" value="TreeGrafter"/>
</dbReference>
<feature type="domain" description="Peptidase M1 membrane alanine aminopeptidase" evidence="12">
    <location>
        <begin position="249"/>
        <end position="456"/>
    </location>
</feature>